<dbReference type="EMBL" id="JAJEWP010000001">
    <property type="protein sequence ID" value="MCC2616032.1"/>
    <property type="molecule type" value="Genomic_DNA"/>
</dbReference>
<name>A0ABS8G606_9ALTE</name>
<dbReference type="PIRSF" id="PIRSF009320">
    <property type="entry name" value="Nuc_binding_HP_1000"/>
    <property type="match status" value="1"/>
</dbReference>
<dbReference type="PANTHER" id="PTHR13696:SF52">
    <property type="entry name" value="PARA FAMILY PROTEIN CT_582"/>
    <property type="match status" value="1"/>
</dbReference>
<dbReference type="Gene3D" id="3.40.50.300">
    <property type="entry name" value="P-loop containing nucleotide triphosphate hydrolases"/>
    <property type="match status" value="1"/>
</dbReference>
<organism evidence="2 3">
    <name type="scientific">Fluctibacter halophilus</name>
    <dbReference type="NCBI Taxonomy" id="226011"/>
    <lineage>
        <taxon>Bacteria</taxon>
        <taxon>Pseudomonadati</taxon>
        <taxon>Pseudomonadota</taxon>
        <taxon>Gammaproteobacteria</taxon>
        <taxon>Alteromonadales</taxon>
        <taxon>Alteromonadaceae</taxon>
        <taxon>Fluctibacter</taxon>
    </lineage>
</organism>
<dbReference type="RefSeq" id="WP_229158609.1">
    <property type="nucleotide sequence ID" value="NZ_JAJEWP010000001.1"/>
</dbReference>
<dbReference type="PANTHER" id="PTHR13696">
    <property type="entry name" value="P-LOOP CONTAINING NUCLEOSIDE TRIPHOSPHATE HYDROLASE"/>
    <property type="match status" value="1"/>
</dbReference>
<sequence length="259" mass="28520">MRIIGCVNQKGGVGKTTVCVNLAAAFRAKGLRVLAIDLDPQAHLSQSLGIFDPPTLSLDSALQGDCTLSEACIEVENGLQLVAAGQHLFRLESVQMKKGRGLRLKSLLQPLSGEFDIVMIDCPPSNGFLVVNGIAASTELLVPVTADYLGLSGLSAMLKQLQRYERVLGRFERKWVVINRYQSRKICRQARTRLQHYLGERLLPLVVQERAVLAECPGHGQSVFGYAPKSQSCDVFRRLAKTMLQVQEEADEQEQARCA</sequence>
<comment type="caution">
    <text evidence="2">The sequence shown here is derived from an EMBL/GenBank/DDBJ whole genome shotgun (WGS) entry which is preliminary data.</text>
</comment>
<reference evidence="2 3" key="1">
    <citation type="submission" date="2021-10" db="EMBL/GenBank/DDBJ databases">
        <title>Draft genome of Aestuariibacter halophilus JC2043.</title>
        <authorList>
            <person name="Emsley S.A."/>
            <person name="Pfannmuller K.M."/>
            <person name="Ushijima B."/>
            <person name="Saw J.H."/>
            <person name="Videau P."/>
        </authorList>
    </citation>
    <scope>NUCLEOTIDE SEQUENCE [LARGE SCALE GENOMIC DNA]</scope>
    <source>
        <strain evidence="2 3">JC2043</strain>
    </source>
</reference>
<dbReference type="InterPro" id="IPR050678">
    <property type="entry name" value="DNA_Partitioning_ATPase"/>
</dbReference>
<evidence type="ECO:0000313" key="3">
    <source>
        <dbReference type="Proteomes" id="UP001520878"/>
    </source>
</evidence>
<dbReference type="SUPFAM" id="SSF52540">
    <property type="entry name" value="P-loop containing nucleoside triphosphate hydrolases"/>
    <property type="match status" value="1"/>
</dbReference>
<feature type="domain" description="AAA" evidence="1">
    <location>
        <begin position="1"/>
        <end position="165"/>
    </location>
</feature>
<protein>
    <submittedName>
        <fullName evidence="2">ParA family protein</fullName>
    </submittedName>
</protein>
<dbReference type="CDD" id="cd02042">
    <property type="entry name" value="ParAB_family"/>
    <property type="match status" value="1"/>
</dbReference>
<evidence type="ECO:0000313" key="2">
    <source>
        <dbReference type="EMBL" id="MCC2616032.1"/>
    </source>
</evidence>
<evidence type="ECO:0000259" key="1">
    <source>
        <dbReference type="Pfam" id="PF13614"/>
    </source>
</evidence>
<dbReference type="InterPro" id="IPR025669">
    <property type="entry name" value="AAA_dom"/>
</dbReference>
<keyword evidence="3" id="KW-1185">Reference proteome</keyword>
<accession>A0ABS8G606</accession>
<dbReference type="Proteomes" id="UP001520878">
    <property type="component" value="Unassembled WGS sequence"/>
</dbReference>
<dbReference type="Pfam" id="PF13614">
    <property type="entry name" value="AAA_31"/>
    <property type="match status" value="1"/>
</dbReference>
<proteinExistence type="predicted"/>
<gene>
    <name evidence="2" type="ORF">LJ739_07250</name>
</gene>
<dbReference type="InterPro" id="IPR027417">
    <property type="entry name" value="P-loop_NTPase"/>
</dbReference>